<evidence type="ECO:0000256" key="1">
    <source>
        <dbReference type="SAM" id="SignalP"/>
    </source>
</evidence>
<accession>A0A7R8ZI88</accession>
<feature type="signal peptide" evidence="1">
    <location>
        <begin position="1"/>
        <end position="22"/>
    </location>
</feature>
<keyword evidence="1" id="KW-0732">Signal</keyword>
<dbReference type="AlphaFoldDB" id="A0A7R8ZI88"/>
<protein>
    <submittedName>
        <fullName evidence="2">Uncharacterized protein</fullName>
    </submittedName>
</protein>
<name>A0A7R8ZI88_TIMDO</name>
<evidence type="ECO:0000313" key="2">
    <source>
        <dbReference type="EMBL" id="CAD7207246.1"/>
    </source>
</evidence>
<feature type="chain" id="PRO_5031459554" evidence="1">
    <location>
        <begin position="23"/>
        <end position="104"/>
    </location>
</feature>
<organism evidence="2">
    <name type="scientific">Timema douglasi</name>
    <name type="common">Walking stick</name>
    <dbReference type="NCBI Taxonomy" id="61478"/>
    <lineage>
        <taxon>Eukaryota</taxon>
        <taxon>Metazoa</taxon>
        <taxon>Ecdysozoa</taxon>
        <taxon>Arthropoda</taxon>
        <taxon>Hexapoda</taxon>
        <taxon>Insecta</taxon>
        <taxon>Pterygota</taxon>
        <taxon>Neoptera</taxon>
        <taxon>Polyneoptera</taxon>
        <taxon>Phasmatodea</taxon>
        <taxon>Timematodea</taxon>
        <taxon>Timematoidea</taxon>
        <taxon>Timematidae</taxon>
        <taxon>Timema</taxon>
    </lineage>
</organism>
<reference evidence="2" key="1">
    <citation type="submission" date="2020-11" db="EMBL/GenBank/DDBJ databases">
        <authorList>
            <person name="Tran Van P."/>
        </authorList>
    </citation>
    <scope>NUCLEOTIDE SEQUENCE</scope>
</reference>
<sequence>MYSTMNHLATILLVAGLAVCWSEPATSAAVDAPLPYMYLLQPVYIRAADEEGSQPLVEEQQHTECIYNNINVGIYLRHKDVGKGGEGGGMFKTGTEVFINDLQS</sequence>
<gene>
    <name evidence="2" type="ORF">TDIB3V08_LOCUS13394</name>
</gene>
<dbReference type="EMBL" id="OA595879">
    <property type="protein sequence ID" value="CAD7207246.1"/>
    <property type="molecule type" value="Genomic_DNA"/>
</dbReference>
<proteinExistence type="predicted"/>